<keyword evidence="2" id="KW-1185">Reference proteome</keyword>
<dbReference type="Pfam" id="PF07394">
    <property type="entry name" value="DUF1501"/>
    <property type="match status" value="1"/>
</dbReference>
<protein>
    <submittedName>
        <fullName evidence="1">Uncharacterized conserved protein, DUF1501 family</fullName>
    </submittedName>
</protein>
<dbReference type="EMBL" id="FPKV01000003">
    <property type="protein sequence ID" value="SFZ93565.1"/>
    <property type="molecule type" value="Genomic_DNA"/>
</dbReference>
<accession>A0A1K2IM71</accession>
<dbReference type="SUPFAM" id="SSF53649">
    <property type="entry name" value="Alkaline phosphatase-like"/>
    <property type="match status" value="1"/>
</dbReference>
<dbReference type="STRING" id="369401.SAMN05428642_103206"/>
<organism evidence="1 2">
    <name type="scientific">Flaviramulus basaltis</name>
    <dbReference type="NCBI Taxonomy" id="369401"/>
    <lineage>
        <taxon>Bacteria</taxon>
        <taxon>Pseudomonadati</taxon>
        <taxon>Bacteroidota</taxon>
        <taxon>Flavobacteriia</taxon>
        <taxon>Flavobacteriales</taxon>
        <taxon>Flavobacteriaceae</taxon>
        <taxon>Flaviramulus</taxon>
    </lineage>
</organism>
<dbReference type="InterPro" id="IPR017850">
    <property type="entry name" value="Alkaline_phosphatase_core_sf"/>
</dbReference>
<proteinExistence type="predicted"/>
<dbReference type="RefSeq" id="WP_072402840.1">
    <property type="nucleotide sequence ID" value="NZ_FPKV01000003.1"/>
</dbReference>
<evidence type="ECO:0000313" key="2">
    <source>
        <dbReference type="Proteomes" id="UP000182544"/>
    </source>
</evidence>
<sequence>MNRRQFLSISATFTGGTLMIPNFLYALKNQPFVNSNSECLIFIQLDGGNDGLNTFIPYDNPLYKALRPNIGFAKDEVINKSNGMGFHPILKGISNIQQNGDLSIIQNVGYPEPNRSHFRSQEIWQTASSSHEYLTRGWLGRYLDLQCNEHIPTAGINLDTIDNLSLKGEEPNFITVKNLNHFKKRENENEFIKLSGNPQLDFARKISYSVSEGSKEIQKALKYSKTEITYPKSQLSSKLEWIARLIKGNLNSKVYYTSLNGFDTHNNQLGLQKHKLKELDEALATFYQDLKDSKLLEQATIVIFSEFGRRVKDNGSGTDHGTAAPMIIIGGQNKGIVYGDNPDLKNLDNGDLIYKTDFRSVYATLLNEKMKFNPIDIGLNNNLLKGLF</sequence>
<evidence type="ECO:0000313" key="1">
    <source>
        <dbReference type="EMBL" id="SFZ93565.1"/>
    </source>
</evidence>
<dbReference type="Proteomes" id="UP000182544">
    <property type="component" value="Unassembled WGS sequence"/>
</dbReference>
<gene>
    <name evidence="1" type="ORF">SAMN05428642_103206</name>
</gene>
<reference evidence="1 2" key="1">
    <citation type="submission" date="2016-10" db="EMBL/GenBank/DDBJ databases">
        <authorList>
            <person name="de Groot N.N."/>
        </authorList>
    </citation>
    <scope>NUCLEOTIDE SEQUENCE [LARGE SCALE GENOMIC DNA]</scope>
    <source>
        <strain evidence="1 2">DSM 18180</strain>
    </source>
</reference>
<dbReference type="PANTHER" id="PTHR43737:SF1">
    <property type="entry name" value="DUF1501 DOMAIN-CONTAINING PROTEIN"/>
    <property type="match status" value="1"/>
</dbReference>
<dbReference type="OrthoDB" id="9779968at2"/>
<dbReference type="PANTHER" id="PTHR43737">
    <property type="entry name" value="BLL7424 PROTEIN"/>
    <property type="match status" value="1"/>
</dbReference>
<dbReference type="InterPro" id="IPR010869">
    <property type="entry name" value="DUF1501"/>
</dbReference>
<dbReference type="AlphaFoldDB" id="A0A1K2IM71"/>
<name>A0A1K2IM71_9FLAO</name>